<dbReference type="RefSeq" id="WP_247381522.1">
    <property type="nucleotide sequence ID" value="NZ_JALLGV010000010.1"/>
</dbReference>
<reference evidence="1 2" key="1">
    <citation type="journal article" date="2019" name="Int. J. Syst. Evol. Microbiol.">
        <title>The Global Catalogue of Microorganisms (GCM) 10K type strain sequencing project: providing services to taxonomists for standard genome sequencing and annotation.</title>
        <authorList>
            <consortium name="The Broad Institute Genomics Platform"/>
            <consortium name="The Broad Institute Genome Sequencing Center for Infectious Disease"/>
            <person name="Wu L."/>
            <person name="Ma J."/>
        </authorList>
    </citation>
    <scope>NUCLEOTIDE SEQUENCE [LARGE SCALE GENOMIC DNA]</scope>
    <source>
        <strain evidence="1 2">CGMCC 1.12125</strain>
    </source>
</reference>
<dbReference type="Proteomes" id="UP001597119">
    <property type="component" value="Unassembled WGS sequence"/>
</dbReference>
<dbReference type="Pfam" id="PF20575">
    <property type="entry name" value="HTH_63"/>
    <property type="match status" value="1"/>
</dbReference>
<name>A0ABD6CE67_9EURY</name>
<evidence type="ECO:0000313" key="1">
    <source>
        <dbReference type="EMBL" id="MFD1588309.1"/>
    </source>
</evidence>
<evidence type="ECO:0000313" key="2">
    <source>
        <dbReference type="Proteomes" id="UP001597119"/>
    </source>
</evidence>
<organism evidence="1 2">
    <name type="scientific">Halorientalis brevis</name>
    <dbReference type="NCBI Taxonomy" id="1126241"/>
    <lineage>
        <taxon>Archaea</taxon>
        <taxon>Methanobacteriati</taxon>
        <taxon>Methanobacteriota</taxon>
        <taxon>Stenosarchaea group</taxon>
        <taxon>Halobacteria</taxon>
        <taxon>Halobacteriales</taxon>
        <taxon>Haloarculaceae</taxon>
        <taxon>Halorientalis</taxon>
    </lineage>
</organism>
<comment type="caution">
    <text evidence="1">The sequence shown here is derived from an EMBL/GenBank/DDBJ whole genome shotgun (WGS) entry which is preliminary data.</text>
</comment>
<dbReference type="InterPro" id="IPR046783">
    <property type="entry name" value="HTH_63"/>
</dbReference>
<dbReference type="AlphaFoldDB" id="A0ABD6CE67"/>
<dbReference type="EMBL" id="JBHUDJ010000011">
    <property type="protein sequence ID" value="MFD1588309.1"/>
    <property type="molecule type" value="Genomic_DNA"/>
</dbReference>
<sequence>MKRSSNQSNEWWEEKTSMLHAGHSPRVKVFLRSLAPPMGTCQQQNEALEQLQSFERQGLLDSVDVTVWGKSICPDSAAAQTEPGTRILDYVDEFTAWGARTGSSTELPFEEQRVSSSILDEQYQKIVLPQVCFGVYTSDQLELVLPCEIDGESYGVEDFIRIVEQQSPVEREIGTSA</sequence>
<accession>A0ABD6CE67</accession>
<keyword evidence="2" id="KW-1185">Reference proteome</keyword>
<gene>
    <name evidence="1" type="ORF">ACFR9U_15105</name>
</gene>
<protein>
    <submittedName>
        <fullName evidence="1">HTH domain-containing protein</fullName>
    </submittedName>
</protein>
<proteinExistence type="predicted"/>